<evidence type="ECO:0000313" key="3">
    <source>
        <dbReference type="Proteomes" id="UP000216164"/>
    </source>
</evidence>
<gene>
    <name evidence="2" type="ORF">B7R77_24545</name>
</gene>
<evidence type="ECO:0008006" key="4">
    <source>
        <dbReference type="Google" id="ProtNLM"/>
    </source>
</evidence>
<keyword evidence="1" id="KW-0812">Transmembrane</keyword>
<name>A0AAP8D2C1_RALSL</name>
<dbReference type="Proteomes" id="UP000216164">
    <property type="component" value="Unassembled WGS sequence"/>
</dbReference>
<dbReference type="PROSITE" id="PS51257">
    <property type="entry name" value="PROKAR_LIPOPROTEIN"/>
    <property type="match status" value="1"/>
</dbReference>
<accession>A0AAP8D2C1</accession>
<evidence type="ECO:0000313" key="2">
    <source>
        <dbReference type="EMBL" id="OYQ09968.1"/>
    </source>
</evidence>
<evidence type="ECO:0000256" key="1">
    <source>
        <dbReference type="SAM" id="Phobius"/>
    </source>
</evidence>
<comment type="caution">
    <text evidence="2">The sequence shown here is derived from an EMBL/GenBank/DDBJ whole genome shotgun (WGS) entry which is preliminary data.</text>
</comment>
<keyword evidence="1" id="KW-1133">Transmembrane helix</keyword>
<organism evidence="2 3">
    <name type="scientific">Ralstonia solanacearum K60</name>
    <dbReference type="NCBI Taxonomy" id="1091042"/>
    <lineage>
        <taxon>Bacteria</taxon>
        <taxon>Pseudomonadati</taxon>
        <taxon>Pseudomonadota</taxon>
        <taxon>Betaproteobacteria</taxon>
        <taxon>Burkholderiales</taxon>
        <taxon>Burkholderiaceae</taxon>
        <taxon>Ralstonia</taxon>
        <taxon>Ralstonia solanacearum species complex</taxon>
    </lineage>
</organism>
<dbReference type="AlphaFoldDB" id="A0AAP8D2C1"/>
<protein>
    <recommendedName>
        <fullName evidence="4">Lipoprotein</fullName>
    </recommendedName>
</protein>
<sequence>MRASLLRTICVAVGAVLLLAACPLPILRGYESDSRANVPATAPDSIRKGESTREDVLMQFGEPDTVAADESWVVYGSSFSLGGLLLFMFAGSGGAAVEAVDMRYRRMIIEFDRQGVVTEIILESMNCFQYGGEVISGGGGGGKGDRSKPCLDKRGLDVPEKFHLSSVRE</sequence>
<feature type="transmembrane region" description="Helical" evidence="1">
    <location>
        <begin position="72"/>
        <end position="97"/>
    </location>
</feature>
<keyword evidence="1" id="KW-0472">Membrane</keyword>
<proteinExistence type="predicted"/>
<reference evidence="2 3" key="1">
    <citation type="submission" date="2017-04" db="EMBL/GenBank/DDBJ databases">
        <title>Genome Announcement: Closed genomes of Ralstonia solanacearum strains K60, UW551, and UW700.</title>
        <authorList>
            <person name="Hayes M."/>
            <person name="Macintyre A.M."/>
            <person name="Allen C."/>
        </authorList>
    </citation>
    <scope>NUCLEOTIDE SEQUENCE [LARGE SCALE GENOMIC DNA]</scope>
    <source>
        <strain evidence="2 3">UW25</strain>
    </source>
</reference>
<dbReference type="EMBL" id="NCTK01000002">
    <property type="protein sequence ID" value="OYQ09968.1"/>
    <property type="molecule type" value="Genomic_DNA"/>
</dbReference>